<protein>
    <submittedName>
        <fullName evidence="7">Isoleucyl-tRNA synthetase</fullName>
    </submittedName>
</protein>
<evidence type="ECO:0000256" key="2">
    <source>
        <dbReference type="ARBA" id="ARBA00022741"/>
    </source>
</evidence>
<dbReference type="InterPro" id="IPR002300">
    <property type="entry name" value="aa-tRNA-synth_Ia"/>
</dbReference>
<feature type="non-terminal residue" evidence="7">
    <location>
        <position position="257"/>
    </location>
</feature>
<gene>
    <name evidence="7" type="ORF">B1A_15464</name>
</gene>
<keyword evidence="1" id="KW-0436">Ligase</keyword>
<dbReference type="Gene3D" id="3.40.50.620">
    <property type="entry name" value="HUPs"/>
    <property type="match status" value="1"/>
</dbReference>
<dbReference type="FunFam" id="3.40.50.620:FF:000305">
    <property type="entry name" value="Isoleucine--tRNA ligase"/>
    <property type="match status" value="1"/>
</dbReference>
<evidence type="ECO:0000256" key="1">
    <source>
        <dbReference type="ARBA" id="ARBA00022598"/>
    </source>
</evidence>
<dbReference type="EMBL" id="AUZX01011349">
    <property type="protein sequence ID" value="EQD43817.1"/>
    <property type="molecule type" value="Genomic_DNA"/>
</dbReference>
<proteinExistence type="predicted"/>
<accession>T0ZHA8</accession>
<evidence type="ECO:0000256" key="3">
    <source>
        <dbReference type="ARBA" id="ARBA00022840"/>
    </source>
</evidence>
<keyword evidence="2" id="KW-0547">Nucleotide-binding</keyword>
<keyword evidence="5 7" id="KW-0030">Aminoacyl-tRNA synthetase</keyword>
<organism evidence="7">
    <name type="scientific">mine drainage metagenome</name>
    <dbReference type="NCBI Taxonomy" id="410659"/>
    <lineage>
        <taxon>unclassified sequences</taxon>
        <taxon>metagenomes</taxon>
        <taxon>ecological metagenomes</taxon>
    </lineage>
</organism>
<keyword evidence="3" id="KW-0067">ATP-binding</keyword>
<dbReference type="GO" id="GO:0006428">
    <property type="term" value="P:isoleucyl-tRNA aminoacylation"/>
    <property type="evidence" value="ECO:0007669"/>
    <property type="project" value="InterPro"/>
</dbReference>
<dbReference type="SUPFAM" id="SSF52374">
    <property type="entry name" value="Nucleotidylyl transferase"/>
    <property type="match status" value="1"/>
</dbReference>
<dbReference type="PRINTS" id="PR00984">
    <property type="entry name" value="TRNASYNTHILE"/>
</dbReference>
<dbReference type="GO" id="GO:0004822">
    <property type="term" value="F:isoleucine-tRNA ligase activity"/>
    <property type="evidence" value="ECO:0007669"/>
    <property type="project" value="InterPro"/>
</dbReference>
<dbReference type="SUPFAM" id="SSF47323">
    <property type="entry name" value="Anticodon-binding domain of a subclass of class I aminoacyl-tRNA synthetases"/>
    <property type="match status" value="1"/>
</dbReference>
<dbReference type="InterPro" id="IPR009080">
    <property type="entry name" value="tRNAsynth_Ia_anticodon-bd"/>
</dbReference>
<dbReference type="InterPro" id="IPR050081">
    <property type="entry name" value="Ile-tRNA_ligase"/>
</dbReference>
<dbReference type="Pfam" id="PF00133">
    <property type="entry name" value="tRNA-synt_1"/>
    <property type="match status" value="1"/>
</dbReference>
<evidence type="ECO:0000256" key="5">
    <source>
        <dbReference type="ARBA" id="ARBA00023146"/>
    </source>
</evidence>
<evidence type="ECO:0000256" key="4">
    <source>
        <dbReference type="ARBA" id="ARBA00022917"/>
    </source>
</evidence>
<keyword evidence="4" id="KW-0648">Protein biosynthesis</keyword>
<reference evidence="7" key="2">
    <citation type="journal article" date="2014" name="ISME J.">
        <title>Microbial stratification in low pH oxic and suboxic macroscopic growths along an acid mine drainage.</title>
        <authorList>
            <person name="Mendez-Garcia C."/>
            <person name="Mesa V."/>
            <person name="Sprenger R.R."/>
            <person name="Richter M."/>
            <person name="Diez M.S."/>
            <person name="Solano J."/>
            <person name="Bargiela R."/>
            <person name="Golyshina O.V."/>
            <person name="Manteca A."/>
            <person name="Ramos J.L."/>
            <person name="Gallego J.R."/>
            <person name="Llorente I."/>
            <person name="Martins Dos Santos V.A."/>
            <person name="Jensen O.N."/>
            <person name="Pelaez A.I."/>
            <person name="Sanchez J."/>
            <person name="Ferrer M."/>
        </authorList>
    </citation>
    <scope>NUCLEOTIDE SEQUENCE</scope>
</reference>
<dbReference type="PANTHER" id="PTHR42765:SF1">
    <property type="entry name" value="ISOLEUCINE--TRNA LIGASE, MITOCHONDRIAL"/>
    <property type="match status" value="1"/>
</dbReference>
<reference evidence="7" key="1">
    <citation type="submission" date="2013-08" db="EMBL/GenBank/DDBJ databases">
        <authorList>
            <person name="Mendez C."/>
            <person name="Richter M."/>
            <person name="Ferrer M."/>
            <person name="Sanchez J."/>
        </authorList>
    </citation>
    <scope>NUCLEOTIDE SEQUENCE</scope>
</reference>
<evidence type="ECO:0000259" key="6">
    <source>
        <dbReference type="Pfam" id="PF00133"/>
    </source>
</evidence>
<feature type="domain" description="Aminoacyl-tRNA synthetase class Ia" evidence="6">
    <location>
        <begin position="3"/>
        <end position="147"/>
    </location>
</feature>
<dbReference type="InterPro" id="IPR002301">
    <property type="entry name" value="Ile-tRNA-ligase"/>
</dbReference>
<dbReference type="AlphaFoldDB" id="T0ZHA8"/>
<dbReference type="GO" id="GO:0005524">
    <property type="term" value="F:ATP binding"/>
    <property type="evidence" value="ECO:0007669"/>
    <property type="project" value="UniProtKB-KW"/>
</dbReference>
<dbReference type="PANTHER" id="PTHR42765">
    <property type="entry name" value="SOLEUCYL-TRNA SYNTHETASE"/>
    <property type="match status" value="1"/>
</dbReference>
<comment type="caution">
    <text evidence="7">The sequence shown here is derived from an EMBL/GenBank/DDBJ whole genome shotgun (WGS) entry which is preliminary data.</text>
</comment>
<dbReference type="GO" id="GO:0005829">
    <property type="term" value="C:cytosol"/>
    <property type="evidence" value="ECO:0007669"/>
    <property type="project" value="TreeGrafter"/>
</dbReference>
<name>T0ZHA8_9ZZZZ</name>
<sequence>MAEKVALAVETKGIEAWFGTPTEAWLGAEAEAYRPLTDTLDVWFDSGSTHGTVLGQRPELGFPADLYLEGSDQHRGWFQSSLLTSVALNGHAPYRALLTHGFVVDGQGRKMSKSLGNVVVPQTVMKELGADNLRLWVASTDYSGELCLSKEILDRVVEAYRRLRNTLRFLLANLADFDPQRDALATESWLTLDRYALALTREVEGIVRNGYEQNEFHQVTQRLLTFCSEDRGGLLSGYSEGPALYRRKGVPFRRAAQ</sequence>
<evidence type="ECO:0000313" key="7">
    <source>
        <dbReference type="EMBL" id="EQD43817.1"/>
    </source>
</evidence>
<dbReference type="InterPro" id="IPR014729">
    <property type="entry name" value="Rossmann-like_a/b/a_fold"/>
</dbReference>
<dbReference type="Gene3D" id="1.10.730.20">
    <property type="match status" value="1"/>
</dbReference>